<keyword evidence="2" id="KW-0472">Membrane</keyword>
<protein>
    <submittedName>
        <fullName evidence="3">Protein CPR-5</fullName>
    </submittedName>
</protein>
<accession>A0AAX6I0S0</accession>
<evidence type="ECO:0000256" key="1">
    <source>
        <dbReference type="SAM" id="MobiDB-lite"/>
    </source>
</evidence>
<dbReference type="EMBL" id="JANAVB010005597">
    <property type="protein sequence ID" value="KAJ6846678.1"/>
    <property type="molecule type" value="Genomic_DNA"/>
</dbReference>
<dbReference type="PANTHER" id="PTHR35322">
    <property type="entry name" value="PROTEIN CPR-5"/>
    <property type="match status" value="1"/>
</dbReference>
<keyword evidence="2" id="KW-1133">Transmembrane helix</keyword>
<dbReference type="PANTHER" id="PTHR35322:SF2">
    <property type="entry name" value="PROTEIN CPR-5"/>
    <property type="match status" value="1"/>
</dbReference>
<keyword evidence="2" id="KW-0812">Transmembrane</keyword>
<dbReference type="GO" id="GO:0010150">
    <property type="term" value="P:leaf senescence"/>
    <property type="evidence" value="ECO:0007669"/>
    <property type="project" value="InterPro"/>
</dbReference>
<gene>
    <name evidence="3" type="ORF">M6B38_282725</name>
</gene>
<evidence type="ECO:0000256" key="2">
    <source>
        <dbReference type="SAM" id="Phobius"/>
    </source>
</evidence>
<proteinExistence type="predicted"/>
<feature type="transmembrane region" description="Helical" evidence="2">
    <location>
        <begin position="442"/>
        <end position="460"/>
    </location>
</feature>
<dbReference type="GO" id="GO:0006952">
    <property type="term" value="P:defense response"/>
    <property type="evidence" value="ECO:0007669"/>
    <property type="project" value="InterPro"/>
</dbReference>
<feature type="transmembrane region" description="Helical" evidence="2">
    <location>
        <begin position="417"/>
        <end position="436"/>
    </location>
</feature>
<feature type="transmembrane region" description="Helical" evidence="2">
    <location>
        <begin position="472"/>
        <end position="491"/>
    </location>
</feature>
<reference evidence="3" key="2">
    <citation type="submission" date="2023-04" db="EMBL/GenBank/DDBJ databases">
        <authorList>
            <person name="Bruccoleri R.E."/>
            <person name="Oakeley E.J."/>
            <person name="Faust A.-M."/>
            <person name="Dessus-Babus S."/>
            <person name="Altorfer M."/>
            <person name="Burckhardt D."/>
            <person name="Oertli M."/>
            <person name="Naumann U."/>
            <person name="Petersen F."/>
            <person name="Wong J."/>
        </authorList>
    </citation>
    <scope>NUCLEOTIDE SEQUENCE</scope>
    <source>
        <strain evidence="3">GSM-AAB239-AS_SAM_17_03QT</strain>
        <tissue evidence="3">Leaf</tissue>
    </source>
</reference>
<reference evidence="3" key="1">
    <citation type="journal article" date="2023" name="GigaByte">
        <title>Genome assembly of the bearded iris, Iris pallida Lam.</title>
        <authorList>
            <person name="Bruccoleri R.E."/>
            <person name="Oakeley E.J."/>
            <person name="Faust A.M.E."/>
            <person name="Altorfer M."/>
            <person name="Dessus-Babus S."/>
            <person name="Burckhardt D."/>
            <person name="Oertli M."/>
            <person name="Naumann U."/>
            <person name="Petersen F."/>
            <person name="Wong J."/>
        </authorList>
    </citation>
    <scope>NUCLEOTIDE SEQUENCE</scope>
    <source>
        <strain evidence="3">GSM-AAB239-AS_SAM_17_03QT</strain>
    </source>
</reference>
<feature type="region of interest" description="Disordered" evidence="1">
    <location>
        <begin position="1"/>
        <end position="84"/>
    </location>
</feature>
<feature type="compositionally biased region" description="Basic residues" evidence="1">
    <location>
        <begin position="53"/>
        <end position="66"/>
    </location>
</feature>
<feature type="transmembrane region" description="Helical" evidence="2">
    <location>
        <begin position="350"/>
        <end position="369"/>
    </location>
</feature>
<feature type="compositionally biased region" description="Low complexity" evidence="1">
    <location>
        <begin position="67"/>
        <end position="81"/>
    </location>
</feature>
<feature type="compositionally biased region" description="Polar residues" evidence="1">
    <location>
        <begin position="18"/>
        <end position="27"/>
    </location>
</feature>
<feature type="transmembrane region" description="Helical" evidence="2">
    <location>
        <begin position="524"/>
        <end position="548"/>
    </location>
</feature>
<evidence type="ECO:0000313" key="3">
    <source>
        <dbReference type="EMBL" id="KAJ6846678.1"/>
    </source>
</evidence>
<organism evidence="3 4">
    <name type="scientific">Iris pallida</name>
    <name type="common">Sweet iris</name>
    <dbReference type="NCBI Taxonomy" id="29817"/>
    <lineage>
        <taxon>Eukaryota</taxon>
        <taxon>Viridiplantae</taxon>
        <taxon>Streptophyta</taxon>
        <taxon>Embryophyta</taxon>
        <taxon>Tracheophyta</taxon>
        <taxon>Spermatophyta</taxon>
        <taxon>Magnoliopsida</taxon>
        <taxon>Liliopsida</taxon>
        <taxon>Asparagales</taxon>
        <taxon>Iridaceae</taxon>
        <taxon>Iridoideae</taxon>
        <taxon>Irideae</taxon>
        <taxon>Iris</taxon>
    </lineage>
</organism>
<name>A0AAX6I0S0_IRIPA</name>
<feature type="compositionally biased region" description="Pro residues" evidence="1">
    <location>
        <begin position="1"/>
        <end position="10"/>
    </location>
</feature>
<comment type="caution">
    <text evidence="3">The sequence shown here is derived from an EMBL/GenBank/DDBJ whole genome shotgun (WGS) entry which is preliminary data.</text>
</comment>
<dbReference type="GO" id="GO:0010090">
    <property type="term" value="P:trichome morphogenesis"/>
    <property type="evidence" value="ECO:0007669"/>
    <property type="project" value="InterPro"/>
</dbReference>
<sequence length="567" mass="62607">MIVGPGPAPAAYPAATRSPDSSPNSDVNKVGVFNIDTSPPPSSASSSSSSHVSFRRHRRKKQHQKQGKGVLVGSRPRWVPGGRRGGGLQDLALPLGMSFAAVLSQVLDGRKGSSDDLPVDQLSLICTSAVKESVSNIYGNRFDSFLLNFENSFHSTLKTLWLINGTSVTGKRSRAHRQVSIGQRPKRSVNEISIRDQENIDCSSFRSTSNFEAVEENCVASNATIEDFPENTLLTSMNNQLMLHGQQSQELAQVSHSFVNPGFGQAIFNTLEKSLMQQSRSNDLKEFEIGLISKKLQLKQSQLALNSYANMLERVKISMGICKATFKEQKLRNQMLDARHAELLQRCIDLLVGGLFIMSCFLIYGAYVFSYERITEATSSCSAIPKESRSWWIPKPVASLNSVWLVLSCHVTALSRMLFGLVMIVAVAIAVFQRSVKSGPTVVPVTFNLLILGLLCGFFGKLCIDTLGGSGFYWLLLWEPFCLVHFFANVFPSALHYVLYGPLSISQCGARAGTLLPYWLRRSVFYVVLSFVHPAMSGLLPFASLGIWKEHFTEKIYLWNAGVEGEL</sequence>
<dbReference type="InterPro" id="IPR044708">
    <property type="entry name" value="CPR5"/>
</dbReference>
<dbReference type="Proteomes" id="UP001140949">
    <property type="component" value="Unassembled WGS sequence"/>
</dbReference>
<keyword evidence="4" id="KW-1185">Reference proteome</keyword>
<dbReference type="AlphaFoldDB" id="A0AAX6I0S0"/>
<evidence type="ECO:0000313" key="4">
    <source>
        <dbReference type="Proteomes" id="UP001140949"/>
    </source>
</evidence>